<dbReference type="OMA" id="YISECMA"/>
<reference evidence="2" key="1">
    <citation type="submission" date="2021-01" db="UniProtKB">
        <authorList>
            <consortium name="EnsemblPlants"/>
        </authorList>
    </citation>
    <scope>IDENTIFICATION</scope>
</reference>
<dbReference type="InterPro" id="IPR035940">
    <property type="entry name" value="CAP_sf"/>
</dbReference>
<evidence type="ECO:0000313" key="3">
    <source>
        <dbReference type="Proteomes" id="UP000594263"/>
    </source>
</evidence>
<sequence>MEMKKLRLLRLLFELIFSFSALADAATHGNPANELVQMINFNRSSHRLSNLTTSPGLGCMALQYAESCKGNCSNNTVHCRWNEDDFTEVFAPNCGVELPTFGTLSGHILSCRSKYLKPSLAFDQVVVNDKKAISLVSNKSLIDVGVGIVGDHKGPFFWCVLFSTDKVNSTFVLEGHGEGIKQRKGCFSGSSSHSSSCTSNAHRNHKLSQKYVMAVICIYILQHWIT</sequence>
<dbReference type="SUPFAM" id="SSF55797">
    <property type="entry name" value="PR-1-like"/>
    <property type="match status" value="1"/>
</dbReference>
<evidence type="ECO:0000256" key="1">
    <source>
        <dbReference type="SAM" id="SignalP"/>
    </source>
</evidence>
<feature type="chain" id="PRO_5029467199" evidence="1">
    <location>
        <begin position="26"/>
        <end position="226"/>
    </location>
</feature>
<dbReference type="Gramene" id="Kaladp0037s0460.1.v1.1">
    <property type="protein sequence ID" value="Kaladp0037s0460.1.v1.1"/>
    <property type="gene ID" value="Kaladp0037s0460.v1.1"/>
</dbReference>
<name>A0A7N0TJ63_KALFE</name>
<dbReference type="AlphaFoldDB" id="A0A7N0TJ63"/>
<feature type="signal peptide" evidence="1">
    <location>
        <begin position="1"/>
        <end position="25"/>
    </location>
</feature>
<dbReference type="Proteomes" id="UP000594263">
    <property type="component" value="Unplaced"/>
</dbReference>
<dbReference type="PANTHER" id="PTHR34537">
    <property type="entry name" value="OS08G0459300 PROTEIN"/>
    <property type="match status" value="1"/>
</dbReference>
<dbReference type="PANTHER" id="PTHR34537:SF2">
    <property type="entry name" value="FERREDOXIN-LIKE PROTEIN"/>
    <property type="match status" value="1"/>
</dbReference>
<keyword evidence="1" id="KW-0732">Signal</keyword>
<organism evidence="2 3">
    <name type="scientific">Kalanchoe fedtschenkoi</name>
    <name type="common">Lavender scallops</name>
    <name type="synonym">South American air plant</name>
    <dbReference type="NCBI Taxonomy" id="63787"/>
    <lineage>
        <taxon>Eukaryota</taxon>
        <taxon>Viridiplantae</taxon>
        <taxon>Streptophyta</taxon>
        <taxon>Embryophyta</taxon>
        <taxon>Tracheophyta</taxon>
        <taxon>Spermatophyta</taxon>
        <taxon>Magnoliopsida</taxon>
        <taxon>eudicotyledons</taxon>
        <taxon>Gunneridae</taxon>
        <taxon>Pentapetalae</taxon>
        <taxon>Saxifragales</taxon>
        <taxon>Crassulaceae</taxon>
        <taxon>Kalanchoe</taxon>
    </lineage>
</organism>
<keyword evidence="3" id="KW-1185">Reference proteome</keyword>
<dbReference type="EnsemblPlants" id="Kaladp0037s0460.1.v1.1">
    <property type="protein sequence ID" value="Kaladp0037s0460.1.v1.1"/>
    <property type="gene ID" value="Kaladp0037s0460.v1.1"/>
</dbReference>
<evidence type="ECO:0000313" key="2">
    <source>
        <dbReference type="EnsemblPlants" id="Kaladp0037s0460.1.v1.1"/>
    </source>
</evidence>
<accession>A0A7N0TJ63</accession>
<proteinExistence type="predicted"/>
<protein>
    <submittedName>
        <fullName evidence="2">Uncharacterized protein</fullName>
    </submittedName>
</protein>